<dbReference type="AlphaFoldDB" id="A0ABD3NIF2"/>
<feature type="domain" description="Anaphase-promoting complex subunit 4 long" evidence="7">
    <location>
        <begin position="364"/>
        <end position="575"/>
    </location>
</feature>
<dbReference type="GO" id="GO:0051301">
    <property type="term" value="P:cell division"/>
    <property type="evidence" value="ECO:0007669"/>
    <property type="project" value="UniProtKB-KW"/>
</dbReference>
<evidence type="ECO:0000256" key="3">
    <source>
        <dbReference type="ARBA" id="ARBA00022776"/>
    </source>
</evidence>
<protein>
    <recommendedName>
        <fullName evidence="1">Anaphase-promoting complex subunit 4</fullName>
    </recommendedName>
</protein>
<sequence length="901" mass="100485">MTMDETADESQSAPQHFTPIQTRRFRTPIPCWSLCPSMDLLGLGSGSAEAAATGCCVAAADSVTVYRIVSWQRLLALSNKELTSHEEGGDDDWDLAEDGCRAPVKTNDDESINHDSIHGATSLTWSPDGRLIAIGLQDGGVLIRSVEVSEKEDEGEEKKSMHIIRTAFHAREEVTVEEKPPRNNVVDLKKITFSPGVTRSMAAKQQRDETPESKEATPQKKQPSRSTAVIGMTWKRVAPYHSSWPLSSDEWERRESWKYTSQLIHRGNKFLPPECYHNTAANEKNLFSPLAHLNVLCVATQNELHWYLQSRYRIMSNTLNFWSPSSIKGVNMVCSPDLSTVLCVAEHQPDEKGTPIFSSGVRVFSCPLLASKRFDLQILAASYRSIFSRLKSVKIGMQSALVSWGSALRPLDMKFQRLFQLFRNYNVVTTDFEVSSTSQAIREELLRFILSGRSTVVGDASNALDQFFTRADMHDQLLLREAGGIKASLGSIESKLRTTVQSEIRALVYETDELYGIIKTHEVTAADSILVEVDVALKLYTTSRILFLTFERFMAHVVDARSRVNDFLAWIRGTATEIRARGTAADSILRQHARDRRCPHGVVCRVSDFLSTPMQSPNQCITNDGNLDHRKLTECIIGVPLSDNLAANTSTSVGPSIGELTLNSAHLNTFHAAAAVFDQPRNIFSRSLYDLHLTFVVEHKLIALHTRIGANYDEPLGDGYFSPQINADNMHLHSPYWIFVARIITSSDGGNVLEINAIPSDVLDNAIEPTEGTIHVCLQAHLRIDDGCEVLSMAFYSDDGNSSLSPNLDIDAESMEGRQSLGLIVKNGMNEELWKFQYNNVFFELCDLDMDNRAIRISTKADQGDWPILSTITDEEGESNLKSKYTDDNQLALLSFFSDLT</sequence>
<accession>A0ABD3NIF2</accession>
<evidence type="ECO:0000259" key="7">
    <source>
        <dbReference type="Pfam" id="PF12896"/>
    </source>
</evidence>
<comment type="caution">
    <text evidence="8">The sequence shown here is derived from an EMBL/GenBank/DDBJ whole genome shotgun (WGS) entry which is preliminary data.</text>
</comment>
<keyword evidence="3" id="KW-0498">Mitosis</keyword>
<dbReference type="EMBL" id="JALLPJ020001164">
    <property type="protein sequence ID" value="KAL3775193.1"/>
    <property type="molecule type" value="Genomic_DNA"/>
</dbReference>
<feature type="region of interest" description="Disordered" evidence="6">
    <location>
        <begin position="196"/>
        <end position="228"/>
    </location>
</feature>
<keyword evidence="2" id="KW-0132">Cell division</keyword>
<dbReference type="InterPro" id="IPR024789">
    <property type="entry name" value="APC4"/>
</dbReference>
<keyword evidence="5" id="KW-0131">Cell cycle</keyword>
<dbReference type="SUPFAM" id="SSF117289">
    <property type="entry name" value="Nucleoporin domain"/>
    <property type="match status" value="1"/>
</dbReference>
<keyword evidence="9" id="KW-1185">Reference proteome</keyword>
<evidence type="ECO:0000256" key="4">
    <source>
        <dbReference type="ARBA" id="ARBA00022786"/>
    </source>
</evidence>
<evidence type="ECO:0000256" key="6">
    <source>
        <dbReference type="SAM" id="MobiDB-lite"/>
    </source>
</evidence>
<feature type="compositionally biased region" description="Basic and acidic residues" evidence="6">
    <location>
        <begin position="205"/>
        <end position="218"/>
    </location>
</feature>
<dbReference type="Pfam" id="PF12896">
    <property type="entry name" value="ANAPC4"/>
    <property type="match status" value="1"/>
</dbReference>
<evidence type="ECO:0000313" key="8">
    <source>
        <dbReference type="EMBL" id="KAL3775193.1"/>
    </source>
</evidence>
<keyword evidence="4" id="KW-0833">Ubl conjugation pathway</keyword>
<evidence type="ECO:0000256" key="1">
    <source>
        <dbReference type="ARBA" id="ARBA00016067"/>
    </source>
</evidence>
<evidence type="ECO:0000256" key="5">
    <source>
        <dbReference type="ARBA" id="ARBA00023306"/>
    </source>
</evidence>
<gene>
    <name evidence="8" type="ORF">ACHAWO_003809</name>
</gene>
<proteinExistence type="predicted"/>
<name>A0ABD3NIF2_9STRA</name>
<dbReference type="PANTHER" id="PTHR13260">
    <property type="entry name" value="ANAPHASE PROMOTING COMPLEX SUBUNIT 4 APC4"/>
    <property type="match status" value="1"/>
</dbReference>
<dbReference type="PANTHER" id="PTHR13260:SF0">
    <property type="entry name" value="ANAPHASE-PROMOTING COMPLEX SUBUNIT 4"/>
    <property type="match status" value="1"/>
</dbReference>
<evidence type="ECO:0000256" key="2">
    <source>
        <dbReference type="ARBA" id="ARBA00022618"/>
    </source>
</evidence>
<dbReference type="Proteomes" id="UP001530400">
    <property type="component" value="Unassembled WGS sequence"/>
</dbReference>
<dbReference type="InterPro" id="IPR024790">
    <property type="entry name" value="APC4_long_dom"/>
</dbReference>
<evidence type="ECO:0000313" key="9">
    <source>
        <dbReference type="Proteomes" id="UP001530400"/>
    </source>
</evidence>
<organism evidence="8 9">
    <name type="scientific">Cyclotella atomus</name>
    <dbReference type="NCBI Taxonomy" id="382360"/>
    <lineage>
        <taxon>Eukaryota</taxon>
        <taxon>Sar</taxon>
        <taxon>Stramenopiles</taxon>
        <taxon>Ochrophyta</taxon>
        <taxon>Bacillariophyta</taxon>
        <taxon>Coscinodiscophyceae</taxon>
        <taxon>Thalassiosirophycidae</taxon>
        <taxon>Stephanodiscales</taxon>
        <taxon>Stephanodiscaceae</taxon>
        <taxon>Cyclotella</taxon>
    </lineage>
</organism>
<reference evidence="8 9" key="1">
    <citation type="submission" date="2024-10" db="EMBL/GenBank/DDBJ databases">
        <title>Updated reference genomes for cyclostephanoid diatoms.</title>
        <authorList>
            <person name="Roberts W.R."/>
            <person name="Alverson A.J."/>
        </authorList>
    </citation>
    <scope>NUCLEOTIDE SEQUENCE [LARGE SCALE GENOMIC DNA]</scope>
    <source>
        <strain evidence="8 9">AJA010-31</strain>
    </source>
</reference>